<dbReference type="SUPFAM" id="SSF48173">
    <property type="entry name" value="Cryptochrome/photolyase FAD-binding domain"/>
    <property type="match status" value="1"/>
</dbReference>
<evidence type="ECO:0000256" key="5">
    <source>
        <dbReference type="ARBA" id="ARBA00022827"/>
    </source>
</evidence>
<dbReference type="GO" id="GO:0000719">
    <property type="term" value="P:photoreactive repair"/>
    <property type="evidence" value="ECO:0007669"/>
    <property type="project" value="UniProtKB-ARBA"/>
</dbReference>
<feature type="domain" description="Photolyase/cryptochrome alpha/beta" evidence="11">
    <location>
        <begin position="2"/>
        <end position="134"/>
    </location>
</feature>
<keyword evidence="6 10" id="KW-0157">Chromophore</keyword>
<dbReference type="InterPro" id="IPR005101">
    <property type="entry name" value="Cryptochr/Photolyase_FAD-bd"/>
</dbReference>
<dbReference type="PANTHER" id="PTHR11455:SF9">
    <property type="entry name" value="CRYPTOCHROME CIRCADIAN CLOCK 5 ISOFORM X1"/>
    <property type="match status" value="1"/>
</dbReference>
<dbReference type="GO" id="GO:0003677">
    <property type="term" value="F:DNA binding"/>
    <property type="evidence" value="ECO:0007669"/>
    <property type="project" value="TreeGrafter"/>
</dbReference>
<feature type="site" description="Electron transfer via tryptophanyl radical" evidence="9">
    <location>
        <position position="365"/>
    </location>
</feature>
<dbReference type="PROSITE" id="PS51645">
    <property type="entry name" value="PHR_CRY_ALPHA_BETA"/>
    <property type="match status" value="1"/>
</dbReference>
<dbReference type="Pfam" id="PF00875">
    <property type="entry name" value="DNA_photolyase"/>
    <property type="match status" value="1"/>
</dbReference>
<evidence type="ECO:0000313" key="13">
    <source>
        <dbReference type="Proteomes" id="UP000217005"/>
    </source>
</evidence>
<feature type="binding site" evidence="8">
    <location>
        <position position="277"/>
    </location>
    <ligand>
        <name>FAD</name>
        <dbReference type="ChEBI" id="CHEBI:57692"/>
    </ligand>
</feature>
<dbReference type="Proteomes" id="UP000217005">
    <property type="component" value="Unassembled WGS sequence"/>
</dbReference>
<evidence type="ECO:0000256" key="8">
    <source>
        <dbReference type="PIRSR" id="PIRSR602081-1"/>
    </source>
</evidence>
<dbReference type="GO" id="GO:0003904">
    <property type="term" value="F:deoxyribodipyrimidine photo-lyase activity"/>
    <property type="evidence" value="ECO:0007669"/>
    <property type="project" value="UniProtKB-EC"/>
</dbReference>
<dbReference type="NCBIfam" id="NF007955">
    <property type="entry name" value="PRK10674.1"/>
    <property type="match status" value="1"/>
</dbReference>
<evidence type="ECO:0000256" key="9">
    <source>
        <dbReference type="PIRSR" id="PIRSR602081-2"/>
    </source>
</evidence>
<dbReference type="InterPro" id="IPR006050">
    <property type="entry name" value="DNA_photolyase_N"/>
</dbReference>
<dbReference type="InterPro" id="IPR002081">
    <property type="entry name" value="Cryptochrome/DNA_photolyase_1"/>
</dbReference>
<evidence type="ECO:0000256" key="6">
    <source>
        <dbReference type="ARBA" id="ARBA00022991"/>
    </source>
</evidence>
<keyword evidence="5 8" id="KW-0274">FAD</keyword>
<evidence type="ECO:0000256" key="1">
    <source>
        <dbReference type="ARBA" id="ARBA00001932"/>
    </source>
</evidence>
<evidence type="ECO:0000313" key="12">
    <source>
        <dbReference type="EMBL" id="OZI35221.1"/>
    </source>
</evidence>
<comment type="caution">
    <text evidence="12">The sequence shown here is derived from an EMBL/GenBank/DDBJ whole genome shotgun (WGS) entry which is preliminary data.</text>
</comment>
<dbReference type="EC" id="4.1.99.3" evidence="2"/>
<comment type="catalytic activity">
    <reaction evidence="7">
        <text>cyclobutadipyrimidine (in DNA) = 2 pyrimidine residues (in DNA).</text>
        <dbReference type="EC" id="4.1.99.3"/>
    </reaction>
</comment>
<dbReference type="SUPFAM" id="SSF52425">
    <property type="entry name" value="Cryptochrome/photolyase, N-terminal domain"/>
    <property type="match status" value="1"/>
</dbReference>
<keyword evidence="4 8" id="KW-0285">Flavoprotein</keyword>
<dbReference type="RefSeq" id="WP_094826031.1">
    <property type="nucleotide sequence ID" value="NZ_NEVL01000003.1"/>
</dbReference>
<dbReference type="Gene3D" id="3.40.50.620">
    <property type="entry name" value="HUPs"/>
    <property type="match status" value="1"/>
</dbReference>
<accession>A0A261SDT3</accession>
<gene>
    <name evidence="12" type="ORF">CEG14_08930</name>
</gene>
<evidence type="ECO:0000256" key="10">
    <source>
        <dbReference type="RuleBase" id="RU004182"/>
    </source>
</evidence>
<feature type="binding site" evidence="8">
    <location>
        <begin position="378"/>
        <end position="380"/>
    </location>
    <ligand>
        <name>FAD</name>
        <dbReference type="ChEBI" id="CHEBI:57692"/>
    </ligand>
</feature>
<dbReference type="InterPro" id="IPR014729">
    <property type="entry name" value="Rossmann-like_a/b/a_fold"/>
</dbReference>
<dbReference type="AlphaFoldDB" id="A0A261SDT3"/>
<feature type="binding site" evidence="8">
    <location>
        <begin position="280"/>
        <end position="287"/>
    </location>
    <ligand>
        <name>FAD</name>
        <dbReference type="ChEBI" id="CHEBI:57692"/>
    </ligand>
</feature>
<protein>
    <recommendedName>
        <fullName evidence="3">Deoxyribodipyrimidine photo-lyase</fullName>
        <ecNumber evidence="2">4.1.99.3</ecNumber>
    </recommendedName>
</protein>
<feature type="site" description="Electron transfer via tryptophanyl radical" evidence="9">
    <location>
        <position position="312"/>
    </location>
</feature>
<reference evidence="12 13" key="1">
    <citation type="submission" date="2017-05" db="EMBL/GenBank/DDBJ databases">
        <title>Complete and WGS of Bordetella genogroups.</title>
        <authorList>
            <person name="Spilker T."/>
            <person name="LiPuma J."/>
        </authorList>
    </citation>
    <scope>NUCLEOTIDE SEQUENCE [LARGE SCALE GENOMIC DNA]</scope>
    <source>
        <strain evidence="12 13">AU17610</strain>
    </source>
</reference>
<keyword evidence="12" id="KW-0456">Lyase</keyword>
<dbReference type="InterPro" id="IPR036155">
    <property type="entry name" value="Crypto/Photolyase_N_sf"/>
</dbReference>
<feature type="binding site" evidence="8">
    <location>
        <begin position="238"/>
        <end position="242"/>
    </location>
    <ligand>
        <name>FAD</name>
        <dbReference type="ChEBI" id="CHEBI:57692"/>
    </ligand>
</feature>
<evidence type="ECO:0000259" key="11">
    <source>
        <dbReference type="PROSITE" id="PS51645"/>
    </source>
</evidence>
<comment type="cofactor">
    <cofactor evidence="1">
        <name>(6R)-5,10-methylene-5,6,7,8-tetrahydrofolate</name>
        <dbReference type="ChEBI" id="CHEBI:15636"/>
    </cofactor>
</comment>
<dbReference type="PANTHER" id="PTHR11455">
    <property type="entry name" value="CRYPTOCHROME"/>
    <property type="match status" value="1"/>
</dbReference>
<dbReference type="Pfam" id="PF03441">
    <property type="entry name" value="FAD_binding_7"/>
    <property type="match status" value="1"/>
</dbReference>
<dbReference type="GO" id="GO:0071949">
    <property type="term" value="F:FAD binding"/>
    <property type="evidence" value="ECO:0007669"/>
    <property type="project" value="TreeGrafter"/>
</dbReference>
<dbReference type="FunFam" id="1.10.579.10:FF:000003">
    <property type="entry name" value="Deoxyribodipyrimidine photo-lyase"/>
    <property type="match status" value="1"/>
</dbReference>
<dbReference type="InterPro" id="IPR036134">
    <property type="entry name" value="Crypto/Photolyase_FAD-like_sf"/>
</dbReference>
<dbReference type="Gene3D" id="1.25.40.80">
    <property type="match status" value="1"/>
</dbReference>
<comment type="cofactor">
    <cofactor evidence="8">
        <name>FAD</name>
        <dbReference type="ChEBI" id="CHEBI:57692"/>
    </cofactor>
    <text evidence="8">Binds 1 FAD per subunit.</text>
</comment>
<comment type="similarity">
    <text evidence="10">Belongs to the DNA photolyase family.</text>
</comment>
<organism evidence="12 13">
    <name type="scientific">Bordetella genomosp. 1</name>
    <dbReference type="NCBI Taxonomy" id="1395607"/>
    <lineage>
        <taxon>Bacteria</taxon>
        <taxon>Pseudomonadati</taxon>
        <taxon>Pseudomonadota</taxon>
        <taxon>Betaproteobacteria</taxon>
        <taxon>Burkholderiales</taxon>
        <taxon>Alcaligenaceae</taxon>
        <taxon>Bordetella</taxon>
    </lineage>
</organism>
<evidence type="ECO:0000256" key="2">
    <source>
        <dbReference type="ARBA" id="ARBA00013149"/>
    </source>
</evidence>
<evidence type="ECO:0000256" key="7">
    <source>
        <dbReference type="ARBA" id="ARBA00033999"/>
    </source>
</evidence>
<name>A0A261SDT3_9BORD</name>
<evidence type="ECO:0000256" key="4">
    <source>
        <dbReference type="ARBA" id="ARBA00022630"/>
    </source>
</evidence>
<sequence>MTHTLAWLRTDLRLHDNPALSAAAADGTVTALYMPAPGQWRAHAEAPVKVDFWLRCLHALKKELDERHIALRLLPVEDWRESAATLVAWCKQHEVRAVHANAEWGINEQRRDAMVAEALADAGIDFTLHHGGTLLVPGTVLTGKGDTYKVFTPYARACRARLQGAVPQAVRAPRAQARAALASDALPAHFPGYETPPEPLRALWPAGEAAAHDRLRDFLDGEIEAYHDARDFPAERGTSMLSPYLAAGVVSAAQCLRAALSANQGELDSGKLGPRTWITELLWREFYQHLLAASPGLSMHQPMRPETVYLQWRDAPDDLEAWQMGRTGIPIVDAAQRQLLATGWMHNRLRMVSAMFLTKNLLIDWRLGETWFMAHLIDGDLAANNGGWQWSASTGADAAPYFRVFNPVSQSRKFDAKGVFLRRWLPELADLDNDSLHEPSAAQRRAAGYPEAIVDLKSSRVRAIEAFAALPRALPG</sequence>
<dbReference type="GO" id="GO:0009416">
    <property type="term" value="P:response to light stimulus"/>
    <property type="evidence" value="ECO:0007669"/>
    <property type="project" value="TreeGrafter"/>
</dbReference>
<dbReference type="OrthoDB" id="9772484at2"/>
<proteinExistence type="inferred from homology"/>
<dbReference type="PRINTS" id="PR00147">
    <property type="entry name" value="DNAPHOTLYASE"/>
</dbReference>
<dbReference type="Gene3D" id="1.10.579.10">
    <property type="entry name" value="DNA Cyclobutane Dipyrimidine Photolyase, subunit A, domain 3"/>
    <property type="match status" value="1"/>
</dbReference>
<feature type="binding site" evidence="8">
    <location>
        <position position="226"/>
    </location>
    <ligand>
        <name>FAD</name>
        <dbReference type="ChEBI" id="CHEBI:57692"/>
    </ligand>
</feature>
<evidence type="ECO:0000256" key="3">
    <source>
        <dbReference type="ARBA" id="ARBA00014046"/>
    </source>
</evidence>
<dbReference type="EMBL" id="NEVL01000003">
    <property type="protein sequence ID" value="OZI35221.1"/>
    <property type="molecule type" value="Genomic_DNA"/>
</dbReference>
<feature type="site" description="Electron transfer via tryptophanyl radical" evidence="9">
    <location>
        <position position="388"/>
    </location>
</feature>